<evidence type="ECO:0000259" key="3">
    <source>
        <dbReference type="Pfam" id="PF00823"/>
    </source>
</evidence>
<dbReference type="InterPro" id="IPR038332">
    <property type="entry name" value="PPE_sf"/>
</dbReference>
<feature type="domain" description="PPE" evidence="3">
    <location>
        <begin position="43"/>
        <end position="156"/>
    </location>
</feature>
<gene>
    <name evidence="4" type="ORF">NRB20_30420</name>
</gene>
<feature type="compositionally biased region" description="Polar residues" evidence="2">
    <location>
        <begin position="230"/>
        <end position="246"/>
    </location>
</feature>
<comment type="caution">
    <text evidence="4">The sequence shown here is derived from an EMBL/GenBank/DDBJ whole genome shotgun (WGS) entry which is preliminary data.</text>
</comment>
<dbReference type="Gene3D" id="1.20.1260.20">
    <property type="entry name" value="PPE superfamily"/>
    <property type="match status" value="1"/>
</dbReference>
<dbReference type="EMBL" id="WEGK01000005">
    <property type="protein sequence ID" value="MQY19947.1"/>
    <property type="molecule type" value="Genomic_DNA"/>
</dbReference>
<sequence length="451" mass="46324">MHKLSGNGTTIETTHPDPDYAPNVEVFDHLTYDEIYRGVMALKPEVLTSGHQTWQQSGSALSDAVQQAHAEIRGAIADGWRGSAAQLAANAVQAFESLGQNLADVMSDVGRRLGQANDAAETLRASVSHPVSITPDLDAALLDPKHAAVNAETQKTAENLRLDIVRVMNSVYVGAFIPTGQNVPGFPVGGMYPTQQQPTVQPGVAAPGTSVDTASPSTTHAPSSKLADTPSDTSIHQPTQPQTAKPDQSRADAAAPVTPASVTSSTSAPPVAATTPASVTSTAPASVQSAAAAAPVNTVAPQVDRAVPVAPATPVVAAVKPSSASAKPQDTSTKTQSTDGDGKHKDQADASSGNGGADVSSGMGAGIVGGLAGGAFAVGDATRPANTVPLPPRRPAEDEYEEYEEDQDYDPDFDDPTFLEPAEPETQLVGKLDPTTPPVVGEWVGDDDDEE</sequence>
<reference evidence="4 5" key="1">
    <citation type="submission" date="2019-10" db="EMBL/GenBank/DDBJ databases">
        <title>Nocardia macrotermitis sp. nov. and Nocardia aurantia sp. nov., isolated from the gut of fungus growing-termite Macrotermes natalensis.</title>
        <authorList>
            <person name="Benndorf R."/>
            <person name="Schwitalla J."/>
            <person name="Martin K."/>
            <person name="De Beer W."/>
            <person name="Kaster A.-K."/>
            <person name="Vollmers J."/>
            <person name="Poulsen M."/>
            <person name="Beemelmanns C."/>
        </authorList>
    </citation>
    <scope>NUCLEOTIDE SEQUENCE [LARGE SCALE GENOMIC DNA]</scope>
    <source>
        <strain evidence="4 5">RB20</strain>
    </source>
</reference>
<accession>A0A7K0D2L2</accession>
<feature type="compositionally biased region" description="Polar residues" evidence="2">
    <location>
        <begin position="1"/>
        <end position="13"/>
    </location>
</feature>
<dbReference type="Pfam" id="PF00823">
    <property type="entry name" value="PPE"/>
    <property type="match status" value="1"/>
</dbReference>
<evidence type="ECO:0000313" key="4">
    <source>
        <dbReference type="EMBL" id="MQY19947.1"/>
    </source>
</evidence>
<feature type="region of interest" description="Disordered" evidence="2">
    <location>
        <begin position="188"/>
        <end position="276"/>
    </location>
</feature>
<evidence type="ECO:0000256" key="1">
    <source>
        <dbReference type="ARBA" id="ARBA00010652"/>
    </source>
</evidence>
<evidence type="ECO:0000313" key="5">
    <source>
        <dbReference type="Proteomes" id="UP000438448"/>
    </source>
</evidence>
<name>A0A7K0D2L2_9NOCA</name>
<feature type="compositionally biased region" description="Polar residues" evidence="2">
    <location>
        <begin position="329"/>
        <end position="339"/>
    </location>
</feature>
<protein>
    <recommendedName>
        <fullName evidence="3">PPE domain-containing protein</fullName>
    </recommendedName>
</protein>
<evidence type="ECO:0000256" key="2">
    <source>
        <dbReference type="SAM" id="MobiDB-lite"/>
    </source>
</evidence>
<keyword evidence="5" id="KW-1185">Reference proteome</keyword>
<feature type="compositionally biased region" description="Acidic residues" evidence="2">
    <location>
        <begin position="398"/>
        <end position="417"/>
    </location>
</feature>
<organism evidence="4 5">
    <name type="scientific">Nocardia macrotermitis</name>
    <dbReference type="NCBI Taxonomy" id="2585198"/>
    <lineage>
        <taxon>Bacteria</taxon>
        <taxon>Bacillati</taxon>
        <taxon>Actinomycetota</taxon>
        <taxon>Actinomycetes</taxon>
        <taxon>Mycobacteriales</taxon>
        <taxon>Nocardiaceae</taxon>
        <taxon>Nocardia</taxon>
    </lineage>
</organism>
<feature type="compositionally biased region" description="Low complexity" evidence="2">
    <location>
        <begin position="253"/>
        <end position="276"/>
    </location>
</feature>
<dbReference type="Proteomes" id="UP000438448">
    <property type="component" value="Unassembled WGS sequence"/>
</dbReference>
<feature type="region of interest" description="Disordered" evidence="2">
    <location>
        <begin position="382"/>
        <end position="451"/>
    </location>
</feature>
<comment type="similarity">
    <text evidence="1">Belongs to the mycobacterial PPE family.</text>
</comment>
<feature type="compositionally biased region" description="Low complexity" evidence="2">
    <location>
        <begin position="318"/>
        <end position="328"/>
    </location>
</feature>
<dbReference type="AlphaFoldDB" id="A0A7K0D2L2"/>
<dbReference type="RefSeq" id="WP_153410669.1">
    <property type="nucleotide sequence ID" value="NZ_WEGK01000005.1"/>
</dbReference>
<proteinExistence type="inferred from homology"/>
<dbReference type="OrthoDB" id="4566777at2"/>
<feature type="compositionally biased region" description="Low complexity" evidence="2">
    <location>
        <begin position="193"/>
        <end position="224"/>
    </location>
</feature>
<dbReference type="InterPro" id="IPR000030">
    <property type="entry name" value="PPE_dom"/>
</dbReference>
<feature type="region of interest" description="Disordered" evidence="2">
    <location>
        <begin position="318"/>
        <end position="358"/>
    </location>
</feature>
<feature type="region of interest" description="Disordered" evidence="2">
    <location>
        <begin position="1"/>
        <end position="20"/>
    </location>
</feature>